<dbReference type="InterPro" id="IPR045863">
    <property type="entry name" value="CorA_TM1_TM2"/>
</dbReference>
<keyword evidence="6 11" id="KW-0812">Transmembrane</keyword>
<dbReference type="InterPro" id="IPR045861">
    <property type="entry name" value="CorA_cytoplasmic_dom"/>
</dbReference>
<dbReference type="InterPro" id="IPR002523">
    <property type="entry name" value="MgTranspt_CorA/ZnTranspt_ZntB"/>
</dbReference>
<keyword evidence="10 11" id="KW-0472">Membrane</keyword>
<comment type="subcellular location">
    <subcellularLocation>
        <location evidence="1">Cell membrane</location>
        <topology evidence="1">Multi-pass membrane protein</topology>
    </subcellularLocation>
</comment>
<evidence type="ECO:0000256" key="8">
    <source>
        <dbReference type="ARBA" id="ARBA00022989"/>
    </source>
</evidence>
<dbReference type="CDD" id="cd12833">
    <property type="entry name" value="ZntB-like_1"/>
    <property type="match status" value="1"/>
</dbReference>
<keyword evidence="13" id="KW-1185">Reference proteome</keyword>
<dbReference type="EMBL" id="FNRJ01000013">
    <property type="protein sequence ID" value="SEB02307.1"/>
    <property type="molecule type" value="Genomic_DNA"/>
</dbReference>
<evidence type="ECO:0000256" key="10">
    <source>
        <dbReference type="ARBA" id="ARBA00023136"/>
    </source>
</evidence>
<dbReference type="Pfam" id="PF01544">
    <property type="entry name" value="CorA"/>
    <property type="match status" value="1"/>
</dbReference>
<evidence type="ECO:0000313" key="13">
    <source>
        <dbReference type="Proteomes" id="UP000242469"/>
    </source>
</evidence>
<dbReference type="Gene3D" id="1.20.58.340">
    <property type="entry name" value="Magnesium transport protein CorA, transmembrane region"/>
    <property type="match status" value="2"/>
</dbReference>
<dbReference type="Gene3D" id="3.30.460.20">
    <property type="entry name" value="CorA soluble domain-like"/>
    <property type="match status" value="1"/>
</dbReference>
<dbReference type="GO" id="GO:0005886">
    <property type="term" value="C:plasma membrane"/>
    <property type="evidence" value="ECO:0007669"/>
    <property type="project" value="UniProtKB-SubCell"/>
</dbReference>
<name>A0A1H4FYY0_9GAMM</name>
<evidence type="ECO:0000256" key="11">
    <source>
        <dbReference type="SAM" id="Phobius"/>
    </source>
</evidence>
<dbReference type="SUPFAM" id="SSF144083">
    <property type="entry name" value="Magnesium transport protein CorA, transmembrane region"/>
    <property type="match status" value="1"/>
</dbReference>
<accession>A0A1H4FYY0</accession>
<keyword evidence="8 11" id="KW-1133">Transmembrane helix</keyword>
<evidence type="ECO:0000313" key="12">
    <source>
        <dbReference type="EMBL" id="SEB02307.1"/>
    </source>
</evidence>
<organism evidence="12 13">
    <name type="scientific">Marinobacterium iners DSM 11526</name>
    <dbReference type="NCBI Taxonomy" id="1122198"/>
    <lineage>
        <taxon>Bacteria</taxon>
        <taxon>Pseudomonadati</taxon>
        <taxon>Pseudomonadota</taxon>
        <taxon>Gammaproteobacteria</taxon>
        <taxon>Oceanospirillales</taxon>
        <taxon>Oceanospirillaceae</taxon>
        <taxon>Marinobacterium</taxon>
    </lineage>
</organism>
<feature type="transmembrane region" description="Helical" evidence="11">
    <location>
        <begin position="264"/>
        <end position="286"/>
    </location>
</feature>
<keyword evidence="7" id="KW-0862">Zinc</keyword>
<evidence type="ECO:0000256" key="1">
    <source>
        <dbReference type="ARBA" id="ARBA00004651"/>
    </source>
</evidence>
<keyword evidence="3" id="KW-0813">Transport</keyword>
<dbReference type="Proteomes" id="UP000242469">
    <property type="component" value="Unassembled WGS sequence"/>
</dbReference>
<protein>
    <submittedName>
        <fullName evidence="12">Zinc transporter</fullName>
    </submittedName>
</protein>
<evidence type="ECO:0000256" key="4">
    <source>
        <dbReference type="ARBA" id="ARBA00022475"/>
    </source>
</evidence>
<evidence type="ECO:0000256" key="3">
    <source>
        <dbReference type="ARBA" id="ARBA00022448"/>
    </source>
</evidence>
<evidence type="ECO:0000256" key="2">
    <source>
        <dbReference type="ARBA" id="ARBA00009765"/>
    </source>
</evidence>
<dbReference type="AlphaFoldDB" id="A0A1H4FYY0"/>
<feature type="transmembrane region" description="Helical" evidence="11">
    <location>
        <begin position="298"/>
        <end position="318"/>
    </location>
</feature>
<keyword evidence="5" id="KW-0997">Cell inner membrane</keyword>
<evidence type="ECO:0000256" key="5">
    <source>
        <dbReference type="ARBA" id="ARBA00022519"/>
    </source>
</evidence>
<comment type="similarity">
    <text evidence="2">Belongs to the CorA metal ion transporter (MIT) (TC 1.A.35) family.</text>
</comment>
<keyword evidence="4" id="KW-1003">Cell membrane</keyword>
<dbReference type="GO" id="GO:0015095">
    <property type="term" value="F:magnesium ion transmembrane transporter activity"/>
    <property type="evidence" value="ECO:0007669"/>
    <property type="project" value="TreeGrafter"/>
</dbReference>
<evidence type="ECO:0000256" key="9">
    <source>
        <dbReference type="ARBA" id="ARBA00023065"/>
    </source>
</evidence>
<dbReference type="SUPFAM" id="SSF143865">
    <property type="entry name" value="CorA soluble domain-like"/>
    <property type="match status" value="1"/>
</dbReference>
<evidence type="ECO:0000256" key="7">
    <source>
        <dbReference type="ARBA" id="ARBA00022833"/>
    </source>
</evidence>
<dbReference type="RefSeq" id="WP_091827301.1">
    <property type="nucleotide sequence ID" value="NZ_FNRJ01000013.1"/>
</dbReference>
<sequence>MTPARETLHALILDGQGGARSLSFEELERWQPEDGILWLHLDYTLDSTRQWLEQDSGLPELAIDALLAENTRPRAAILDEHLLLALRGVNTNPGADPEDMVSIRLCVGARLVVSTRKRRLMSVAKLLALFEQGEGPRSSAELVIRLSELLVERMGVTVEELEEQLSDLELDLLTQPGSEMRQAVRSLRRQTVTLRRYFAPQRDAFNQMLSERLSWFTTEMKLELREISDQLLRHIEDLDIIRERAAMAQEELASQQGEQLNQRMYVLSIISAVFLPLGFLTGLLGINVGGIPGADNDYAFLIFLLLLGLLVGGLLILFRRWRWL</sequence>
<keyword evidence="9" id="KW-0406">Ion transport</keyword>
<dbReference type="PANTHER" id="PTHR46494">
    <property type="entry name" value="CORA FAMILY METAL ION TRANSPORTER (EUROFUNG)"/>
    <property type="match status" value="1"/>
</dbReference>
<dbReference type="OrthoDB" id="9803484at2"/>
<evidence type="ECO:0000256" key="6">
    <source>
        <dbReference type="ARBA" id="ARBA00022692"/>
    </source>
</evidence>
<dbReference type="GO" id="GO:0000287">
    <property type="term" value="F:magnesium ion binding"/>
    <property type="evidence" value="ECO:0007669"/>
    <property type="project" value="TreeGrafter"/>
</dbReference>
<dbReference type="STRING" id="1122198.SAMN02745729_11359"/>
<proteinExistence type="inferred from homology"/>
<dbReference type="GO" id="GO:0015087">
    <property type="term" value="F:cobalt ion transmembrane transporter activity"/>
    <property type="evidence" value="ECO:0007669"/>
    <property type="project" value="TreeGrafter"/>
</dbReference>
<gene>
    <name evidence="12" type="ORF">SAMN02745729_11359</name>
</gene>
<dbReference type="GO" id="GO:0050897">
    <property type="term" value="F:cobalt ion binding"/>
    <property type="evidence" value="ECO:0007669"/>
    <property type="project" value="TreeGrafter"/>
</dbReference>
<dbReference type="PANTHER" id="PTHR46494:SF3">
    <property type="entry name" value="ZINC TRANSPORT PROTEIN ZNTB"/>
    <property type="match status" value="1"/>
</dbReference>
<reference evidence="13" key="1">
    <citation type="submission" date="2016-10" db="EMBL/GenBank/DDBJ databases">
        <authorList>
            <person name="Varghese N."/>
            <person name="Submissions S."/>
        </authorList>
    </citation>
    <scope>NUCLEOTIDE SEQUENCE [LARGE SCALE GENOMIC DNA]</scope>
    <source>
        <strain evidence="13">DSM 11526</strain>
    </source>
</reference>